<protein>
    <submittedName>
        <fullName evidence="1">Uncharacterized protein</fullName>
    </submittedName>
</protein>
<dbReference type="AlphaFoldDB" id="A0A087RZ65"/>
<sequence>MSFTQKNQKIESVKIKGNAVIFSEGQIRL</sequence>
<proteinExistence type="predicted"/>
<evidence type="ECO:0000313" key="1">
    <source>
        <dbReference type="EMBL" id="KFM18769.1"/>
    </source>
</evidence>
<organism evidence="1 2">
    <name type="scientific">Marine Group I thaumarchaeote SCGC AAA799-P11</name>
    <dbReference type="NCBI Taxonomy" id="1502295"/>
    <lineage>
        <taxon>Archaea</taxon>
        <taxon>Nitrososphaerota</taxon>
        <taxon>Marine Group I</taxon>
    </lineage>
</organism>
<gene>
    <name evidence="1" type="ORF">AAA799P11_00978</name>
</gene>
<evidence type="ECO:0000313" key="2">
    <source>
        <dbReference type="Proteomes" id="UP000029387"/>
    </source>
</evidence>
<reference evidence="1 2" key="1">
    <citation type="submission" date="2014-06" db="EMBL/GenBank/DDBJ databases">
        <authorList>
            <person name="Ngugi D.K."/>
            <person name="Blom J."/>
            <person name="Alam I."/>
            <person name="Rashid M."/>
            <person name="Baalawi W."/>
            <person name="Zhang G."/>
            <person name="Hikmawan T."/>
            <person name="Guan Y."/>
            <person name="Antunes A."/>
            <person name="Siam R."/>
            <person name="El-Dorry H."/>
            <person name="Bajic V."/>
            <person name="Stingl U."/>
        </authorList>
    </citation>
    <scope>NUCLEOTIDE SEQUENCE [LARGE SCALE GENOMIC DNA]</scope>
    <source>
        <strain evidence="1">SCGC AAA799-P11</strain>
    </source>
</reference>
<dbReference type="EMBL" id="JOSZ01000014">
    <property type="protein sequence ID" value="KFM18769.1"/>
    <property type="molecule type" value="Genomic_DNA"/>
</dbReference>
<keyword evidence="2" id="KW-1185">Reference proteome</keyword>
<accession>A0A087RZ65</accession>
<comment type="caution">
    <text evidence="1">The sequence shown here is derived from an EMBL/GenBank/DDBJ whole genome shotgun (WGS) entry which is preliminary data.</text>
</comment>
<dbReference type="Proteomes" id="UP000029387">
    <property type="component" value="Unassembled WGS sequence"/>
</dbReference>
<name>A0A087RZ65_9ARCH</name>